<dbReference type="GO" id="GO:0015031">
    <property type="term" value="P:protein transport"/>
    <property type="evidence" value="ECO:0007669"/>
    <property type="project" value="UniProtKB-KW"/>
</dbReference>
<dbReference type="AlphaFoldDB" id="A0AAF0F610"/>
<reference evidence="6" key="1">
    <citation type="submission" date="2023-03" db="EMBL/GenBank/DDBJ databases">
        <title>Mating type loci evolution in Malassezia.</title>
        <authorList>
            <person name="Coelho M.A."/>
        </authorList>
    </citation>
    <scope>NUCLEOTIDE SEQUENCE</scope>
    <source>
        <strain evidence="6">CBS 9431</strain>
    </source>
</reference>
<feature type="domain" description="Sec39" evidence="5">
    <location>
        <begin position="558"/>
        <end position="800"/>
    </location>
</feature>
<dbReference type="GO" id="GO:0000149">
    <property type="term" value="F:SNARE binding"/>
    <property type="evidence" value="ECO:0007669"/>
    <property type="project" value="TreeGrafter"/>
</dbReference>
<dbReference type="Proteomes" id="UP001217754">
    <property type="component" value="Chromosome 9"/>
</dbReference>
<dbReference type="GeneID" id="85227877"/>
<dbReference type="GO" id="GO:0070939">
    <property type="term" value="C:Dsl1/NZR complex"/>
    <property type="evidence" value="ECO:0007669"/>
    <property type="project" value="TreeGrafter"/>
</dbReference>
<sequence>MEEDRMGEQRRALLAALPAPAASVAQQLEQEQDAWWVAAAAVAAVRAAGDAWTADEAAHVLATGTARTAAFDGEVQTALENGSLKEWLQGQDRWPRLLLRRRLWHMQWLLRIPLARGSTAHVAGDLAALAELPLLEHAHNVCLAGNAVALRALLGAHVGIARALFPYRFLLLHALLTAGGVGADELLELRLLPGTKLPVEDCESGAWIELATKAMSPAAAAALWVEHPHVLELLAERGYAPPPAAPPAPPAGLSEWYLDVVHELEARLGLVAQARALAEAGVRLSLVPLRAVAHELRFLEMLLATLGAGARRWNAAALHAADASTLLQCVVQQPLPVPDVVRMLEEHVAPFLRKGTYASPGAFHMASQSDAGVLIVLAVLDLAARAISIDRALQIAAQIIASSWIEAAAQKERLALAILATCDASDDAAYVAMHTVSRVPSPTERVPLVEVLGASRDTSPRTLYERLRVASPGEVHAALGAAAQCVDLGQVLLRDALTHAPRFYLALDEKRTKALCASLVRTARGSDAALVRLVDDIAPYVAGPSERAPLPSETPRWVLTQLLAHREFAQFHALAAHIVRHPRLGVCLGEEDATALVLDAARTWIEQATTCDPLHAPLQRASECLTVAPHTPEADEERAFLAMLSQLARYPIPSLANATQPLTPRELRAIDDKLLVLGRILALHSSAYRAPQIRTLARALTPGVPPKVAEVRIDAMLADAAAANGDFAAARDLCDRTAKAAKTLPRDTAHDAAHDAAWRACFQLAKHPEWHDERARALVFGQAMALAPPAQLPRLLDAWRARGAHSGVPPAPSQRPQRTLARFLGAPTRPEAPDPSARATRSLFDHLGQDAPSTLLPSTTSLRDVVNTSFTRGMGWWMGESEHEAR</sequence>
<evidence type="ECO:0000313" key="6">
    <source>
        <dbReference type="EMBL" id="WFD41229.1"/>
    </source>
</evidence>
<keyword evidence="2" id="KW-0813">Transport</keyword>
<organism evidence="6 7">
    <name type="scientific">Malassezia japonica</name>
    <dbReference type="NCBI Taxonomy" id="223818"/>
    <lineage>
        <taxon>Eukaryota</taxon>
        <taxon>Fungi</taxon>
        <taxon>Dikarya</taxon>
        <taxon>Basidiomycota</taxon>
        <taxon>Ustilaginomycotina</taxon>
        <taxon>Malasseziomycetes</taxon>
        <taxon>Malasseziales</taxon>
        <taxon>Malasseziaceae</taxon>
        <taxon>Malassezia</taxon>
    </lineage>
</organism>
<dbReference type="PANTHER" id="PTHR15922:SF2">
    <property type="entry name" value="NBAS SUBUNIT OF NRZ TETHERING COMPLEX"/>
    <property type="match status" value="1"/>
</dbReference>
<gene>
    <name evidence="6" type="ORF">MJAP1_004226</name>
</gene>
<comment type="subcellular location">
    <subcellularLocation>
        <location evidence="1">Endoplasmic reticulum</location>
    </subcellularLocation>
</comment>
<evidence type="ECO:0000256" key="2">
    <source>
        <dbReference type="ARBA" id="ARBA00022448"/>
    </source>
</evidence>
<evidence type="ECO:0000256" key="3">
    <source>
        <dbReference type="ARBA" id="ARBA00022824"/>
    </source>
</evidence>
<name>A0AAF0F610_9BASI</name>
<dbReference type="RefSeq" id="XP_060124126.1">
    <property type="nucleotide sequence ID" value="XM_060268143.1"/>
</dbReference>
<keyword evidence="7" id="KW-1185">Reference proteome</keyword>
<dbReference type="Pfam" id="PF08314">
    <property type="entry name" value="Sec39"/>
    <property type="match status" value="1"/>
</dbReference>
<protein>
    <recommendedName>
        <fullName evidence="5">Sec39 domain-containing protein</fullName>
    </recommendedName>
</protein>
<accession>A0AAF0F610</accession>
<keyword evidence="3" id="KW-0256">Endoplasmic reticulum</keyword>
<evidence type="ECO:0000256" key="1">
    <source>
        <dbReference type="ARBA" id="ARBA00004240"/>
    </source>
</evidence>
<evidence type="ECO:0000259" key="5">
    <source>
        <dbReference type="Pfam" id="PF08314"/>
    </source>
</evidence>
<dbReference type="PANTHER" id="PTHR15922">
    <property type="entry name" value="NEUROBLASTOMA-AMPLIFIED SEQUENCE"/>
    <property type="match status" value="1"/>
</dbReference>
<dbReference type="EMBL" id="CP119966">
    <property type="protein sequence ID" value="WFD41229.1"/>
    <property type="molecule type" value="Genomic_DNA"/>
</dbReference>
<proteinExistence type="predicted"/>
<keyword evidence="4" id="KW-0653">Protein transport</keyword>
<evidence type="ECO:0000256" key="4">
    <source>
        <dbReference type="ARBA" id="ARBA00022927"/>
    </source>
</evidence>
<dbReference type="GO" id="GO:0006890">
    <property type="term" value="P:retrograde vesicle-mediated transport, Golgi to endoplasmic reticulum"/>
    <property type="evidence" value="ECO:0007669"/>
    <property type="project" value="InterPro"/>
</dbReference>
<dbReference type="InterPro" id="IPR013244">
    <property type="entry name" value="Sec39_domain"/>
</dbReference>
<evidence type="ECO:0000313" key="7">
    <source>
        <dbReference type="Proteomes" id="UP001217754"/>
    </source>
</evidence>